<keyword evidence="2" id="KW-1185">Reference proteome</keyword>
<keyword evidence="1" id="KW-0614">Plasmid</keyword>
<gene>
    <name evidence="1" type="ORF">CVN68_22215</name>
</gene>
<dbReference type="OrthoDB" id="7510570at2"/>
<organism evidence="1 2">
    <name type="scientific">Sphingomonas psychrotolerans</name>
    <dbReference type="NCBI Taxonomy" id="1327635"/>
    <lineage>
        <taxon>Bacteria</taxon>
        <taxon>Pseudomonadati</taxon>
        <taxon>Pseudomonadota</taxon>
        <taxon>Alphaproteobacteria</taxon>
        <taxon>Sphingomonadales</taxon>
        <taxon>Sphingomonadaceae</taxon>
        <taxon>Sphingomonas</taxon>
    </lineage>
</organism>
<accession>A0A2K8MNR9</accession>
<proteinExistence type="predicted"/>
<reference evidence="1 2" key="1">
    <citation type="submission" date="2017-11" db="EMBL/GenBank/DDBJ databases">
        <title>Complete genome sequence of Sphingomonas sp. Strain Cra20, a psychrotolerant potential plant growth promoting rhizobacteria.</title>
        <authorList>
            <person name="Luo Y."/>
        </authorList>
    </citation>
    <scope>NUCLEOTIDE SEQUENCE [LARGE SCALE GENOMIC DNA]</scope>
    <source>
        <strain evidence="1 2">Cra20</strain>
        <plasmid evidence="1 2">unnamed</plasmid>
    </source>
</reference>
<name>A0A2K8MNR9_9SPHN</name>
<geneLocation type="plasmid" evidence="1 2">
    <name>unnamed</name>
</geneLocation>
<protein>
    <submittedName>
        <fullName evidence="1">Uncharacterized protein</fullName>
    </submittedName>
</protein>
<dbReference type="EMBL" id="CP024924">
    <property type="protein sequence ID" value="ATY34834.1"/>
    <property type="molecule type" value="Genomic_DNA"/>
</dbReference>
<dbReference type="Proteomes" id="UP000229081">
    <property type="component" value="Plasmid unnamed"/>
</dbReference>
<evidence type="ECO:0000313" key="2">
    <source>
        <dbReference type="Proteomes" id="UP000229081"/>
    </source>
</evidence>
<dbReference type="KEGG" id="sphc:CVN68_22215"/>
<dbReference type="RefSeq" id="WP_100284620.1">
    <property type="nucleotide sequence ID" value="NZ_CP024924.1"/>
</dbReference>
<evidence type="ECO:0000313" key="1">
    <source>
        <dbReference type="EMBL" id="ATY34834.1"/>
    </source>
</evidence>
<dbReference type="AlphaFoldDB" id="A0A2K8MNR9"/>
<sequence>MTVFELAIFLATYRAIKPIGTDVLAERLGGWFECRVAPDEVKAATANMVNRGWLSAVGGGLSAAEEGRRVTGALMNGVIRMLDQGTRLIDVALMMSVLRLTKGELDNGPL</sequence>